<keyword evidence="1" id="KW-0812">Transmembrane</keyword>
<comment type="caution">
    <text evidence="2">The sequence shown here is derived from an EMBL/GenBank/DDBJ whole genome shotgun (WGS) entry which is preliminary data.</text>
</comment>
<keyword evidence="3" id="KW-1185">Reference proteome</keyword>
<proteinExistence type="predicted"/>
<dbReference type="AlphaFoldDB" id="A0A2W7S0D6"/>
<protein>
    <submittedName>
        <fullName evidence="2">Uncharacterized protein</fullName>
    </submittedName>
</protein>
<dbReference type="EMBL" id="QKZV01000002">
    <property type="protein sequence ID" value="PZX64476.1"/>
    <property type="molecule type" value="Genomic_DNA"/>
</dbReference>
<keyword evidence="1" id="KW-1133">Transmembrane helix</keyword>
<evidence type="ECO:0000313" key="2">
    <source>
        <dbReference type="EMBL" id="PZX64476.1"/>
    </source>
</evidence>
<reference evidence="2 3" key="1">
    <citation type="submission" date="2018-06" db="EMBL/GenBank/DDBJ databases">
        <title>Genomic Encyclopedia of Archaeal and Bacterial Type Strains, Phase II (KMG-II): from individual species to whole genera.</title>
        <authorList>
            <person name="Goeker M."/>
        </authorList>
    </citation>
    <scope>NUCLEOTIDE SEQUENCE [LARGE SCALE GENOMIC DNA]</scope>
    <source>
        <strain evidence="2 3">DSM 23241</strain>
    </source>
</reference>
<sequence>MYLLGIALFVIFMVHSFYAFVFYFKKMVTFKHKPRTMKKLCSVLAVLVLVSSTAMAQPNTYKGKSKHRHAWHKHIKHYKKRM</sequence>
<evidence type="ECO:0000256" key="1">
    <source>
        <dbReference type="SAM" id="Phobius"/>
    </source>
</evidence>
<evidence type="ECO:0000313" key="3">
    <source>
        <dbReference type="Proteomes" id="UP000249720"/>
    </source>
</evidence>
<accession>A0A2W7S0D6</accession>
<organism evidence="2 3">
    <name type="scientific">Hydrotalea sandarakina</name>
    <dbReference type="NCBI Taxonomy" id="1004304"/>
    <lineage>
        <taxon>Bacteria</taxon>
        <taxon>Pseudomonadati</taxon>
        <taxon>Bacteroidota</taxon>
        <taxon>Chitinophagia</taxon>
        <taxon>Chitinophagales</taxon>
        <taxon>Chitinophagaceae</taxon>
        <taxon>Hydrotalea</taxon>
    </lineage>
</organism>
<feature type="transmembrane region" description="Helical" evidence="1">
    <location>
        <begin position="36"/>
        <end position="56"/>
    </location>
</feature>
<keyword evidence="1" id="KW-0472">Membrane</keyword>
<dbReference type="Proteomes" id="UP000249720">
    <property type="component" value="Unassembled WGS sequence"/>
</dbReference>
<feature type="transmembrane region" description="Helical" evidence="1">
    <location>
        <begin position="6"/>
        <end position="24"/>
    </location>
</feature>
<name>A0A2W7S0D6_9BACT</name>
<gene>
    <name evidence="2" type="ORF">LX80_00672</name>
</gene>